<name>A0ABV5EVY6_9MICO</name>
<evidence type="ECO:0000256" key="1">
    <source>
        <dbReference type="SAM" id="MobiDB-lite"/>
    </source>
</evidence>
<comment type="caution">
    <text evidence="2">The sequence shown here is derived from an EMBL/GenBank/DDBJ whole genome shotgun (WGS) entry which is preliminary data.</text>
</comment>
<proteinExistence type="predicted"/>
<reference evidence="2 3" key="1">
    <citation type="submission" date="2024-08" db="EMBL/GenBank/DDBJ databases">
        <title>Heavy metals resistant antinobacteria isolated from wastewater.</title>
        <authorList>
            <person name="Roman Ponce B."/>
            <person name="Blanco Mercado M.A."/>
            <person name="Avila Aldana I.N."/>
            <person name="Morales Arrieta S."/>
        </authorList>
    </citation>
    <scope>NUCLEOTIDE SEQUENCE [LARGE SCALE GENOMIC DNA]</scope>
    <source>
        <strain evidence="3">sma-1</strain>
    </source>
</reference>
<evidence type="ECO:0000313" key="2">
    <source>
        <dbReference type="EMBL" id="MFB8894125.1"/>
    </source>
</evidence>
<gene>
    <name evidence="2" type="ORF">AB7P39_14845</name>
</gene>
<evidence type="ECO:0000313" key="3">
    <source>
        <dbReference type="Proteomes" id="UP001589643"/>
    </source>
</evidence>
<protein>
    <submittedName>
        <fullName evidence="2">Uncharacterized protein</fullName>
    </submittedName>
</protein>
<feature type="compositionally biased region" description="Basic and acidic residues" evidence="1">
    <location>
        <begin position="22"/>
        <end position="42"/>
    </location>
</feature>
<dbReference type="RefSeq" id="WP_378720015.1">
    <property type="nucleotide sequence ID" value="NZ_JBHLHV010000003.1"/>
</dbReference>
<organism evidence="2 3">
    <name type="scientific">Microbacterium plantarum</name>
    <dbReference type="NCBI Taxonomy" id="1816425"/>
    <lineage>
        <taxon>Bacteria</taxon>
        <taxon>Bacillati</taxon>
        <taxon>Actinomycetota</taxon>
        <taxon>Actinomycetes</taxon>
        <taxon>Micrococcales</taxon>
        <taxon>Microbacteriaceae</taxon>
        <taxon>Microbacterium</taxon>
    </lineage>
</organism>
<sequence>MHPATNARPAPSETGTRTRASLRRDRARAGARTRSRDRDSARTRATSVTPASAEPLARVGTIRFRSRPWPLGRTPARRQHAPRDAIRPSWIEIDGATLTVAWGWLNAREQSWQRGDVGFVCSSGTNSREGAPARLILVTDKSHGEAVTATIVCDGFSYEAYATLRRHLRNFEAIGDAERSDPFTRWGVPLRAGISR</sequence>
<feature type="region of interest" description="Disordered" evidence="1">
    <location>
        <begin position="1"/>
        <end position="52"/>
    </location>
</feature>
<dbReference type="Proteomes" id="UP001589643">
    <property type="component" value="Unassembled WGS sequence"/>
</dbReference>
<dbReference type="EMBL" id="JBHLHV010000003">
    <property type="protein sequence ID" value="MFB8894125.1"/>
    <property type="molecule type" value="Genomic_DNA"/>
</dbReference>
<accession>A0ABV5EVY6</accession>
<keyword evidence="3" id="KW-1185">Reference proteome</keyword>